<accession>A0A401RFQ5</accession>
<evidence type="ECO:0000313" key="2">
    <source>
        <dbReference type="EMBL" id="GCC16926.1"/>
    </source>
</evidence>
<sequence length="233" mass="25488">MVPNDTPPPYWTVRLSVTRVTHAHYPDLISSLIGDCQSSVHPLPTAGAFQNASIRLDEQTLHPPHRLANQLEYRHPTGRAACQSGDRVWSGLQGGSEIQLVERPVNQPSDLRRRWKGGQEASTSDWHVNQFSPRLRTKQLSTSDWPNPPSINSRPAYPRCGCAVKPLLEGRPVDHPAARLPCTSTGPAVGDGNPNGRAARRSAFHPPSHDSRLAGPPVKHPAAPPHPPPLARR</sequence>
<dbReference type="AlphaFoldDB" id="A0A401RFQ5"/>
<keyword evidence="3" id="KW-1185">Reference proteome</keyword>
<gene>
    <name evidence="2" type="ORF">chiPu_0021456</name>
</gene>
<dbReference type="EMBL" id="BEZZ01003950">
    <property type="protein sequence ID" value="GCC16926.1"/>
    <property type="molecule type" value="Genomic_DNA"/>
</dbReference>
<name>A0A401RFQ5_CHIPU</name>
<feature type="region of interest" description="Disordered" evidence="1">
    <location>
        <begin position="109"/>
        <end position="156"/>
    </location>
</feature>
<feature type="compositionally biased region" description="Polar residues" evidence="1">
    <location>
        <begin position="120"/>
        <end position="153"/>
    </location>
</feature>
<feature type="region of interest" description="Disordered" evidence="1">
    <location>
        <begin position="178"/>
        <end position="233"/>
    </location>
</feature>
<evidence type="ECO:0000256" key="1">
    <source>
        <dbReference type="SAM" id="MobiDB-lite"/>
    </source>
</evidence>
<proteinExistence type="predicted"/>
<protein>
    <submittedName>
        <fullName evidence="2">Uncharacterized protein</fullName>
    </submittedName>
</protein>
<comment type="caution">
    <text evidence="2">The sequence shown here is derived from an EMBL/GenBank/DDBJ whole genome shotgun (WGS) entry which is preliminary data.</text>
</comment>
<dbReference type="Proteomes" id="UP000287033">
    <property type="component" value="Unassembled WGS sequence"/>
</dbReference>
<organism evidence="2 3">
    <name type="scientific">Chiloscyllium punctatum</name>
    <name type="common">Brownbanded bambooshark</name>
    <name type="synonym">Hemiscyllium punctatum</name>
    <dbReference type="NCBI Taxonomy" id="137246"/>
    <lineage>
        <taxon>Eukaryota</taxon>
        <taxon>Metazoa</taxon>
        <taxon>Chordata</taxon>
        <taxon>Craniata</taxon>
        <taxon>Vertebrata</taxon>
        <taxon>Chondrichthyes</taxon>
        <taxon>Elasmobranchii</taxon>
        <taxon>Galeomorphii</taxon>
        <taxon>Galeoidea</taxon>
        <taxon>Orectolobiformes</taxon>
        <taxon>Hemiscylliidae</taxon>
        <taxon>Chiloscyllium</taxon>
    </lineage>
</organism>
<feature type="compositionally biased region" description="Pro residues" evidence="1">
    <location>
        <begin position="218"/>
        <end position="233"/>
    </location>
</feature>
<reference evidence="2 3" key="1">
    <citation type="journal article" date="2018" name="Nat. Ecol. Evol.">
        <title>Shark genomes provide insights into elasmobranch evolution and the origin of vertebrates.</title>
        <authorList>
            <person name="Hara Y"/>
            <person name="Yamaguchi K"/>
            <person name="Onimaru K"/>
            <person name="Kadota M"/>
            <person name="Koyanagi M"/>
            <person name="Keeley SD"/>
            <person name="Tatsumi K"/>
            <person name="Tanaka K"/>
            <person name="Motone F"/>
            <person name="Kageyama Y"/>
            <person name="Nozu R"/>
            <person name="Adachi N"/>
            <person name="Nishimura O"/>
            <person name="Nakagawa R"/>
            <person name="Tanegashima C"/>
            <person name="Kiyatake I"/>
            <person name="Matsumoto R"/>
            <person name="Murakumo K"/>
            <person name="Nishida K"/>
            <person name="Terakita A"/>
            <person name="Kuratani S"/>
            <person name="Sato K"/>
            <person name="Hyodo S Kuraku.S."/>
        </authorList>
    </citation>
    <scope>NUCLEOTIDE SEQUENCE [LARGE SCALE GENOMIC DNA]</scope>
</reference>
<evidence type="ECO:0000313" key="3">
    <source>
        <dbReference type="Proteomes" id="UP000287033"/>
    </source>
</evidence>